<protein>
    <submittedName>
        <fullName evidence="3">Transglycosylase SLT domain-containing protein</fullName>
    </submittedName>
</protein>
<proteinExistence type="inferred from homology"/>
<evidence type="ECO:0000259" key="2">
    <source>
        <dbReference type="Pfam" id="PF01464"/>
    </source>
</evidence>
<evidence type="ECO:0000256" key="1">
    <source>
        <dbReference type="ARBA" id="ARBA00009387"/>
    </source>
</evidence>
<feature type="domain" description="Transglycosylase SLT" evidence="2">
    <location>
        <begin position="63"/>
        <end position="183"/>
    </location>
</feature>
<dbReference type="Proteomes" id="UP000198634">
    <property type="component" value="Unassembled WGS sequence"/>
</dbReference>
<dbReference type="InterPro" id="IPR023346">
    <property type="entry name" value="Lysozyme-like_dom_sf"/>
</dbReference>
<keyword evidence="4" id="KW-1185">Reference proteome</keyword>
<dbReference type="Pfam" id="PF01464">
    <property type="entry name" value="SLT"/>
    <property type="match status" value="1"/>
</dbReference>
<comment type="similarity">
    <text evidence="1">Belongs to the virb1 family.</text>
</comment>
<dbReference type="EMBL" id="FOEP01000003">
    <property type="protein sequence ID" value="SEQ01225.1"/>
    <property type="molecule type" value="Genomic_DNA"/>
</dbReference>
<reference evidence="3 4" key="1">
    <citation type="submission" date="2016-10" db="EMBL/GenBank/DDBJ databases">
        <authorList>
            <person name="de Groot N.N."/>
        </authorList>
    </citation>
    <scope>NUCLEOTIDE SEQUENCE [LARGE SCALE GENOMIC DNA]</scope>
    <source>
        <strain evidence="3 4">DSM 22007</strain>
    </source>
</reference>
<dbReference type="SUPFAM" id="SSF53955">
    <property type="entry name" value="Lysozyme-like"/>
    <property type="match status" value="1"/>
</dbReference>
<dbReference type="OrthoDB" id="5945995at2"/>
<organism evidence="3 4">
    <name type="scientific">Thalassovita taeanensis</name>
    <dbReference type="NCBI Taxonomy" id="657014"/>
    <lineage>
        <taxon>Bacteria</taxon>
        <taxon>Pseudomonadati</taxon>
        <taxon>Pseudomonadota</taxon>
        <taxon>Alphaproteobacteria</taxon>
        <taxon>Rhodobacterales</taxon>
        <taxon>Roseobacteraceae</taxon>
        <taxon>Thalassovita</taxon>
    </lineage>
</organism>
<evidence type="ECO:0000313" key="3">
    <source>
        <dbReference type="EMBL" id="SEQ01225.1"/>
    </source>
</evidence>
<evidence type="ECO:0000313" key="4">
    <source>
        <dbReference type="Proteomes" id="UP000198634"/>
    </source>
</evidence>
<dbReference type="InterPro" id="IPR008258">
    <property type="entry name" value="Transglycosylase_SLT_dom_1"/>
</dbReference>
<sequence length="260" mass="28735">MHEPSSSRAHFYGGRSNAYAVWDIQNLFASVCKRLCLLVALVTLGSIGAHARGTQVCDDAARLAAKETGVPLSILRAITRTETGRRQNGAVSPWPWTVNMEGKGVWFDSEDEALSYVFQHFKRGARSFDVGCFQINYKWHGHAFNSIDEMFAPEMNAQYAARFLARLFQETGDWDAAAGAFHSRTPEYAQKYLARYNTIKSSLISTSDDADAPERGPTITTKHNGFPLLKRGTTSAALGSLVILPDTPNRTIFARINPEG</sequence>
<dbReference type="RefSeq" id="WP_090268982.1">
    <property type="nucleotide sequence ID" value="NZ_FOEP01000003.1"/>
</dbReference>
<dbReference type="Gene3D" id="1.10.530.10">
    <property type="match status" value="1"/>
</dbReference>
<gene>
    <name evidence="3" type="ORF">SAMN04488092_103279</name>
</gene>
<name>A0A1H9CJ54_9RHOB</name>
<dbReference type="AlphaFoldDB" id="A0A1H9CJ54"/>
<accession>A0A1H9CJ54</accession>
<dbReference type="STRING" id="657014.SAMN04488092_103279"/>